<dbReference type="InterPro" id="IPR036291">
    <property type="entry name" value="NAD(P)-bd_dom_sf"/>
</dbReference>
<comment type="similarity">
    <text evidence="1">Belongs to the short-chain dehydrogenases/reductases (SDR) family.</text>
</comment>
<dbReference type="PRINTS" id="PR00081">
    <property type="entry name" value="GDHRDH"/>
</dbReference>
<name>A0ABU4HUU7_9ACTN</name>
<organism evidence="3 4">
    <name type="scientific">Conexibacter stalactiti</name>
    <dbReference type="NCBI Taxonomy" id="1940611"/>
    <lineage>
        <taxon>Bacteria</taxon>
        <taxon>Bacillati</taxon>
        <taxon>Actinomycetota</taxon>
        <taxon>Thermoleophilia</taxon>
        <taxon>Solirubrobacterales</taxon>
        <taxon>Conexibacteraceae</taxon>
        <taxon>Conexibacter</taxon>
    </lineage>
</organism>
<dbReference type="Proteomes" id="UP001284601">
    <property type="component" value="Unassembled WGS sequence"/>
</dbReference>
<gene>
    <name evidence="3" type="ORF">R7226_22290</name>
</gene>
<sequence>MLWLEGEVALVTGGGSGIGRAVVDRYVAEGARVCVTDLNAERLAEVAAAHGDAVTTLVADVRSLADNKAAVAHAVQTFGRLDVFVANAGLSDMFRDLANIPEENVEAAYDAVYDVNVKGVILGAKAALPALVESNGTLVVTLSNSSFWPDGGGIMYISSKHAALGVVRQLAHEWAPAVRVNAVAPGATRTNITLPEALGTDADGRPLRAHAHESNTDREVERVVPLAKHADPADHAAAFVLAGSRANGAIMTGSVIETDGGLGIRGMRRVRGGDDLRERVLGGGAAAAGSSLAAPTGGIDG</sequence>
<dbReference type="RefSeq" id="WP_318599549.1">
    <property type="nucleotide sequence ID" value="NZ_JAWSTH010000074.1"/>
</dbReference>
<dbReference type="InterPro" id="IPR002347">
    <property type="entry name" value="SDR_fam"/>
</dbReference>
<comment type="caution">
    <text evidence="3">The sequence shown here is derived from an EMBL/GenBank/DDBJ whole genome shotgun (WGS) entry which is preliminary data.</text>
</comment>
<evidence type="ECO:0000256" key="1">
    <source>
        <dbReference type="ARBA" id="ARBA00006484"/>
    </source>
</evidence>
<dbReference type="PANTHER" id="PTHR43008:SF4">
    <property type="entry name" value="CHAIN DEHYDROGENASE, PUTATIVE (AFU_ORTHOLOGUE AFUA_4G08710)-RELATED"/>
    <property type="match status" value="1"/>
</dbReference>
<keyword evidence="4" id="KW-1185">Reference proteome</keyword>
<dbReference type="PANTHER" id="PTHR43008">
    <property type="entry name" value="BENZIL REDUCTASE"/>
    <property type="match status" value="1"/>
</dbReference>
<proteinExistence type="inferred from homology"/>
<protein>
    <submittedName>
        <fullName evidence="3">SDR family NAD(P)-dependent oxidoreductase</fullName>
    </submittedName>
</protein>
<evidence type="ECO:0000313" key="3">
    <source>
        <dbReference type="EMBL" id="MDW5597092.1"/>
    </source>
</evidence>
<dbReference type="EMBL" id="JAWSTH010000074">
    <property type="protein sequence ID" value="MDW5597092.1"/>
    <property type="molecule type" value="Genomic_DNA"/>
</dbReference>
<accession>A0ABU4HUU7</accession>
<reference evidence="4" key="1">
    <citation type="submission" date="2023-07" db="EMBL/GenBank/DDBJ databases">
        <title>Conexibacter stalactiti sp. nov., isolated from stalactites in a lava cave and emended description of the genus Conexibacter.</title>
        <authorList>
            <person name="Lee S.D."/>
        </authorList>
    </citation>
    <scope>NUCLEOTIDE SEQUENCE [LARGE SCALE GENOMIC DNA]</scope>
    <source>
        <strain evidence="4">KCTC 39840</strain>
    </source>
</reference>
<evidence type="ECO:0000256" key="2">
    <source>
        <dbReference type="ARBA" id="ARBA00023002"/>
    </source>
</evidence>
<dbReference type="SUPFAM" id="SSF51735">
    <property type="entry name" value="NAD(P)-binding Rossmann-fold domains"/>
    <property type="match status" value="1"/>
</dbReference>
<keyword evidence="2" id="KW-0560">Oxidoreductase</keyword>
<evidence type="ECO:0000313" key="4">
    <source>
        <dbReference type="Proteomes" id="UP001284601"/>
    </source>
</evidence>
<dbReference type="Gene3D" id="3.40.50.720">
    <property type="entry name" value="NAD(P)-binding Rossmann-like Domain"/>
    <property type="match status" value="1"/>
</dbReference>
<dbReference type="Pfam" id="PF00106">
    <property type="entry name" value="adh_short"/>
    <property type="match status" value="1"/>
</dbReference>